<dbReference type="InterPro" id="IPR015946">
    <property type="entry name" value="KH_dom-like_a/b"/>
</dbReference>
<proteinExistence type="inferred from homology"/>
<dbReference type="PANTHER" id="PTHR22648:SF0">
    <property type="entry name" value="TRANSCRIPTION TERMINATION_ANTITERMINATION PROTEIN NUSA"/>
    <property type="match status" value="1"/>
</dbReference>
<dbReference type="InterPro" id="IPR004087">
    <property type="entry name" value="KH_dom"/>
</dbReference>
<evidence type="ECO:0000256" key="5">
    <source>
        <dbReference type="ARBA" id="ARBA00023163"/>
    </source>
</evidence>
<dbReference type="Gene3D" id="3.30.300.20">
    <property type="match status" value="2"/>
</dbReference>
<dbReference type="CDD" id="cd22531">
    <property type="entry name" value="KH-II_NusA_arch_rpt2"/>
    <property type="match status" value="1"/>
</dbReference>
<dbReference type="InterPro" id="IPR004044">
    <property type="entry name" value="KH_dom_type_2"/>
</dbReference>
<dbReference type="CDD" id="cd22530">
    <property type="entry name" value="KH-II_NusA_arch_rpt1"/>
    <property type="match status" value="1"/>
</dbReference>
<dbReference type="KEGG" id="pfm:Pyrfu_0224"/>
<dbReference type="HAMAP" id="MF_00945_A">
    <property type="entry name" value="NusA_A"/>
    <property type="match status" value="1"/>
</dbReference>
<dbReference type="Pfam" id="PF07650">
    <property type="entry name" value="KH_2"/>
    <property type="match status" value="1"/>
</dbReference>
<evidence type="ECO:0000256" key="3">
    <source>
        <dbReference type="ARBA" id="ARBA00022884"/>
    </source>
</evidence>
<comment type="similarity">
    <text evidence="6">Belongs to the NusA family.</text>
</comment>
<dbReference type="eggNOG" id="arCOG01760">
    <property type="taxonomic scope" value="Archaea"/>
</dbReference>
<dbReference type="EMBL" id="CP002838">
    <property type="protein sequence ID" value="AEM38096.1"/>
    <property type="molecule type" value="Genomic_DNA"/>
</dbReference>
<dbReference type="Proteomes" id="UP000001037">
    <property type="component" value="Chromosome"/>
</dbReference>
<dbReference type="InterPro" id="IPR009019">
    <property type="entry name" value="KH_sf_prok-type"/>
</dbReference>
<keyword evidence="5 6" id="KW-0804">Transcription</keyword>
<dbReference type="PANTHER" id="PTHR22648">
    <property type="entry name" value="TRANSCRIPTION TERMINATION FACTOR NUSA"/>
    <property type="match status" value="1"/>
</dbReference>
<dbReference type="InterPro" id="IPR030842">
    <property type="entry name" value="TF_NusA_bacterial"/>
</dbReference>
<dbReference type="NCBIfam" id="TIGR01952">
    <property type="entry name" value="nusA_arch"/>
    <property type="match status" value="1"/>
</dbReference>
<feature type="domain" description="K Homology" evidence="8">
    <location>
        <begin position="35"/>
        <end position="127"/>
    </location>
</feature>
<name>G0EEY2_PYRF1</name>
<evidence type="ECO:0000256" key="2">
    <source>
        <dbReference type="ARBA" id="ARBA00022490"/>
    </source>
</evidence>
<dbReference type="SMART" id="SM00322">
    <property type="entry name" value="KH"/>
    <property type="match status" value="1"/>
</dbReference>
<dbReference type="GO" id="GO:0003723">
    <property type="term" value="F:RNA binding"/>
    <property type="evidence" value="ECO:0007669"/>
    <property type="project" value="UniProtKB-UniRule"/>
</dbReference>
<sequence length="145" mass="16490">MPSNEIRLTAEEIRYMSLLQDLTGAVARDCIIDAENNRIIFIVRPGDAGKVIGRRGTNINRLRKIFNRDVDVVEYADNLEDMVRNIFSSAKILGMRLVTRGDKKILYVAVDPNDKGKAIGRGGRKISLARLVLKRYFDIDDVRIR</sequence>
<gene>
    <name evidence="6" type="primary">nusA</name>
    <name evidence="9" type="ordered locus">Pyrfu_0224</name>
</gene>
<dbReference type="RefSeq" id="WP_014025773.1">
    <property type="nucleotide sequence ID" value="NC_015931.1"/>
</dbReference>
<organism evidence="9 10">
    <name type="scientific">Pyrolobus fumarii (strain DSM 11204 / 1A)</name>
    <dbReference type="NCBI Taxonomy" id="694429"/>
    <lineage>
        <taxon>Archaea</taxon>
        <taxon>Thermoproteota</taxon>
        <taxon>Thermoprotei</taxon>
        <taxon>Desulfurococcales</taxon>
        <taxon>Pyrodictiaceae</taxon>
        <taxon>Pyrolobus</taxon>
    </lineage>
</organism>
<keyword evidence="4 6" id="KW-0805">Transcription regulation</keyword>
<dbReference type="PROSITE" id="PS50084">
    <property type="entry name" value="KH_TYPE_1"/>
    <property type="match status" value="1"/>
</dbReference>
<dbReference type="GeneID" id="11139863"/>
<dbReference type="GO" id="GO:0031564">
    <property type="term" value="P:transcription antitermination"/>
    <property type="evidence" value="ECO:0007669"/>
    <property type="project" value="InterPro"/>
</dbReference>
<dbReference type="STRING" id="694429.Pyrfu_0224"/>
<reference evidence="9 10" key="1">
    <citation type="journal article" date="2011" name="Stand. Genomic Sci.">
        <title>Complete genome sequence of the hyperthermophilic chemolithoautotroph Pyrolobus fumarii type strain (1A).</title>
        <authorList>
            <person name="Anderson I."/>
            <person name="Goker M."/>
            <person name="Nolan M."/>
            <person name="Lucas S."/>
            <person name="Hammon N."/>
            <person name="Deshpande S."/>
            <person name="Cheng J.F."/>
            <person name="Tapia R."/>
            <person name="Han C."/>
            <person name="Goodwin L."/>
            <person name="Pitluck S."/>
            <person name="Huntemann M."/>
            <person name="Liolios K."/>
            <person name="Ivanova N."/>
            <person name="Pagani I."/>
            <person name="Mavromatis K."/>
            <person name="Ovchinikova G."/>
            <person name="Pati A."/>
            <person name="Chen A."/>
            <person name="Palaniappan K."/>
            <person name="Land M."/>
            <person name="Hauser L."/>
            <person name="Brambilla E.M."/>
            <person name="Huber H."/>
            <person name="Yasawong M."/>
            <person name="Rohde M."/>
            <person name="Spring S."/>
            <person name="Abt B."/>
            <person name="Sikorski J."/>
            <person name="Wirth R."/>
            <person name="Detter J.C."/>
            <person name="Woyke T."/>
            <person name="Bristow J."/>
            <person name="Eisen J.A."/>
            <person name="Markowitz V."/>
            <person name="Hugenholtz P."/>
            <person name="Kyrpides N.C."/>
            <person name="Klenk H.P."/>
            <person name="Lapidus A."/>
        </authorList>
    </citation>
    <scope>NUCLEOTIDE SEQUENCE [LARGE SCALE GENOMIC DNA]</scope>
    <source>
        <strain evidence="10">DSM 11204 / 1A</strain>
    </source>
</reference>
<dbReference type="InterPro" id="IPR010212">
    <property type="entry name" value="NusA_arc"/>
</dbReference>
<dbReference type="GO" id="GO:0006353">
    <property type="term" value="P:DNA-templated transcription termination"/>
    <property type="evidence" value="ECO:0007669"/>
    <property type="project" value="UniProtKB-UniRule"/>
</dbReference>
<keyword evidence="3 7" id="KW-0694">RNA-binding</keyword>
<keyword evidence="1 6" id="KW-0806">Transcription termination</keyword>
<evidence type="ECO:0000313" key="10">
    <source>
        <dbReference type="Proteomes" id="UP000001037"/>
    </source>
</evidence>
<evidence type="ECO:0000256" key="1">
    <source>
        <dbReference type="ARBA" id="ARBA00022472"/>
    </source>
</evidence>
<dbReference type="GO" id="GO:0005829">
    <property type="term" value="C:cytosol"/>
    <property type="evidence" value="ECO:0007669"/>
    <property type="project" value="TreeGrafter"/>
</dbReference>
<dbReference type="InParanoid" id="G0EEY2"/>
<evidence type="ECO:0000256" key="6">
    <source>
        <dbReference type="HAMAP-Rule" id="MF_00945"/>
    </source>
</evidence>
<comment type="subcellular location">
    <subcellularLocation>
        <location evidence="6">Cytoplasm</location>
    </subcellularLocation>
</comment>
<dbReference type="SUPFAM" id="SSF54814">
    <property type="entry name" value="Prokaryotic type KH domain (KH-domain type II)"/>
    <property type="match status" value="2"/>
</dbReference>
<dbReference type="HOGENOM" id="CLU_131906_0_0_2"/>
<protein>
    <recommendedName>
        <fullName evidence="6">Probable transcription termination protein NusA</fullName>
    </recommendedName>
</protein>
<evidence type="ECO:0000256" key="7">
    <source>
        <dbReference type="PROSITE-ProRule" id="PRU00117"/>
    </source>
</evidence>
<evidence type="ECO:0000259" key="8">
    <source>
        <dbReference type="SMART" id="SM00322"/>
    </source>
</evidence>
<keyword evidence="10" id="KW-1185">Reference proteome</keyword>
<evidence type="ECO:0000256" key="4">
    <source>
        <dbReference type="ARBA" id="ARBA00023015"/>
    </source>
</evidence>
<accession>G0EEY2</accession>
<evidence type="ECO:0000313" key="9">
    <source>
        <dbReference type="EMBL" id="AEM38096.1"/>
    </source>
</evidence>
<keyword evidence="2 6" id="KW-0963">Cytoplasm</keyword>
<dbReference type="InterPro" id="IPR058582">
    <property type="entry name" value="KH_NusA_2nd"/>
</dbReference>
<comment type="function">
    <text evidence="6">Participates in transcription termination.</text>
</comment>
<dbReference type="Pfam" id="PF26594">
    <property type="entry name" value="KH_NusA_2nd"/>
    <property type="match status" value="1"/>
</dbReference>
<dbReference type="AlphaFoldDB" id="G0EEY2"/>